<dbReference type="GO" id="GO:0003677">
    <property type="term" value="F:DNA binding"/>
    <property type="evidence" value="ECO:0007669"/>
    <property type="project" value="InterPro"/>
</dbReference>
<sequence>MFVGIDVAKDSLVACAMDDQGEDVFPSYSVENNRPGCLKLINLIADNANLLKPDIIKVGMEATNVFWEHCYRLIKNHEKLNSNFKLQLYTVNPKVVSNFKKAYTDLPKNDNVDAWVIADRIRFGRVENSSSPEALYRALRQITRHKFKLAQHIKAEKARALNLVFLKFSDFTQKSPFGTFTKASMALLENYTLREIVNTDIHELAEFLHQNSNNRLGGSTPIEKITTALKKAARNSYRLKPEIDQAITQTLSMTFDNIRFYQSQNKRLKKVLKRQLKAIPQTLITVDGIGPVLTAGIISEIGDINRFDKETNLASYAGLTWSQYQSGSFTAEETHLTKKGNKYLRYYLVEAANSLRVHNDRYKSYYYKKYNEVPKHKHKRALVLTARKFVRLVFALLSKGEIYQPRR</sequence>
<evidence type="ECO:0000313" key="3">
    <source>
        <dbReference type="EMBL" id="SDI37159.1"/>
    </source>
</evidence>
<dbReference type="AlphaFoldDB" id="A0A1G8K1A4"/>
<protein>
    <submittedName>
        <fullName evidence="3">Transposase</fullName>
    </submittedName>
</protein>
<dbReference type="InterPro" id="IPR002525">
    <property type="entry name" value="Transp_IS110-like_N"/>
</dbReference>
<evidence type="ECO:0000259" key="2">
    <source>
        <dbReference type="Pfam" id="PF02371"/>
    </source>
</evidence>
<dbReference type="NCBIfam" id="NF033542">
    <property type="entry name" value="transpos_IS110"/>
    <property type="match status" value="1"/>
</dbReference>
<feature type="domain" description="Transposase IS116/IS110/IS902 C-terminal" evidence="2">
    <location>
        <begin position="282"/>
        <end position="366"/>
    </location>
</feature>
<dbReference type="PANTHER" id="PTHR33055">
    <property type="entry name" value="TRANSPOSASE FOR INSERTION SEQUENCE ELEMENT IS1111A"/>
    <property type="match status" value="1"/>
</dbReference>
<dbReference type="InterPro" id="IPR003346">
    <property type="entry name" value="Transposase_20"/>
</dbReference>
<dbReference type="GO" id="GO:0004803">
    <property type="term" value="F:transposase activity"/>
    <property type="evidence" value="ECO:0007669"/>
    <property type="project" value="InterPro"/>
</dbReference>
<organism evidence="3 4">
    <name type="scientific">Halanaerobium congolense</name>
    <dbReference type="NCBI Taxonomy" id="54121"/>
    <lineage>
        <taxon>Bacteria</taxon>
        <taxon>Bacillati</taxon>
        <taxon>Bacillota</taxon>
        <taxon>Clostridia</taxon>
        <taxon>Halanaerobiales</taxon>
        <taxon>Halanaerobiaceae</taxon>
        <taxon>Halanaerobium</taxon>
    </lineage>
</organism>
<gene>
    <name evidence="3" type="ORF">SAMN04515654_10554</name>
</gene>
<name>A0A1G8K1A4_9FIRM</name>
<evidence type="ECO:0000259" key="1">
    <source>
        <dbReference type="Pfam" id="PF01548"/>
    </source>
</evidence>
<dbReference type="EMBL" id="FNEH01000005">
    <property type="protein sequence ID" value="SDI37159.1"/>
    <property type="molecule type" value="Genomic_DNA"/>
</dbReference>
<dbReference type="RefSeq" id="WP_089730950.1">
    <property type="nucleotide sequence ID" value="NZ_FNEH01000005.1"/>
</dbReference>
<accession>A0A1G8K1A4</accession>
<evidence type="ECO:0000313" key="4">
    <source>
        <dbReference type="Proteomes" id="UP000198945"/>
    </source>
</evidence>
<dbReference type="Pfam" id="PF02371">
    <property type="entry name" value="Transposase_20"/>
    <property type="match status" value="1"/>
</dbReference>
<dbReference type="Pfam" id="PF01548">
    <property type="entry name" value="DEDD_Tnp_IS110"/>
    <property type="match status" value="1"/>
</dbReference>
<proteinExistence type="predicted"/>
<dbReference type="InterPro" id="IPR047650">
    <property type="entry name" value="Transpos_IS110"/>
</dbReference>
<feature type="domain" description="Transposase IS110-like N-terminal" evidence="1">
    <location>
        <begin position="3"/>
        <end position="163"/>
    </location>
</feature>
<dbReference type="PANTHER" id="PTHR33055:SF13">
    <property type="entry name" value="TRANSPOSASE"/>
    <property type="match status" value="1"/>
</dbReference>
<reference evidence="3 4" key="1">
    <citation type="submission" date="2016-10" db="EMBL/GenBank/DDBJ databases">
        <authorList>
            <person name="de Groot N.N."/>
        </authorList>
    </citation>
    <scope>NUCLEOTIDE SEQUENCE [LARGE SCALE GENOMIC DNA]</scope>
    <source>
        <strain evidence="3 4">WG7</strain>
    </source>
</reference>
<dbReference type="Proteomes" id="UP000198945">
    <property type="component" value="Unassembled WGS sequence"/>
</dbReference>
<dbReference type="GO" id="GO:0006313">
    <property type="term" value="P:DNA transposition"/>
    <property type="evidence" value="ECO:0007669"/>
    <property type="project" value="InterPro"/>
</dbReference>